<dbReference type="InterPro" id="IPR013783">
    <property type="entry name" value="Ig-like_fold"/>
</dbReference>
<dbReference type="InterPro" id="IPR003961">
    <property type="entry name" value="FN3_dom"/>
</dbReference>
<dbReference type="STRING" id="645990.SAMN00120144_0823"/>
<name>A0A1W1USY7_9BACT</name>
<dbReference type="Proteomes" id="UP000192266">
    <property type="component" value="Unassembled WGS sequence"/>
</dbReference>
<dbReference type="InterPro" id="IPR022409">
    <property type="entry name" value="PKD/Chitinase_dom"/>
</dbReference>
<dbReference type="InterPro" id="IPR056541">
    <property type="entry name" value="Ig-like_POM152"/>
</dbReference>
<dbReference type="InterPro" id="IPR036116">
    <property type="entry name" value="FN3_sf"/>
</dbReference>
<dbReference type="Pfam" id="PF24312">
    <property type="entry name" value="Ig-like_POM152"/>
    <property type="match status" value="1"/>
</dbReference>
<dbReference type="Pfam" id="PF18911">
    <property type="entry name" value="PKD_4"/>
    <property type="match status" value="1"/>
</dbReference>
<organism evidence="5 6">
    <name type="scientific">Hymenobacter roseosalivarius DSM 11622</name>
    <dbReference type="NCBI Taxonomy" id="645990"/>
    <lineage>
        <taxon>Bacteria</taxon>
        <taxon>Pseudomonadati</taxon>
        <taxon>Bacteroidota</taxon>
        <taxon>Cytophagia</taxon>
        <taxon>Cytophagales</taxon>
        <taxon>Hymenobacteraceae</taxon>
        <taxon>Hymenobacter</taxon>
    </lineage>
</organism>
<sequence>MTSFYKNAWKLGQLPAFLVCLFFFNAQQSWGQLVPVPLANGTYTENFADIANWGNDFSSGVGANRYSKAFGQPTLPNSNTVFAATASSGGVQRGTSTTGTAGAIVLLATGTTDGASAAAFDLNLDFSGAPTGNISLDWAEVNNGTIDSNRKSTFKLQTNTGEGGAFVDLPHPSVVITNYVSATGSLTAIPLPASFANNPGAKIRFFLLTSGGGSTGSRPKISLDNITVTTGSTGTPPTPTASITTTASAFNSPYCVTTTAGSAPFNVAYTSSGTFTGGFKVQLSNASGVFPSNATDNIIGSGNSSPISATIPAATPSGTKYRLRVMNDAPATYGSTNGSDLTINLTPDTNPVTVTPATAQSVLTTGTGDALTASAAATSSFAWLYGASAAGPYSAAIGGATTATYIVRGADFPGEGTYYLVARATLATSCGTATGLSAPITVTVSAPPTNPALSVSSTTLPDFGSLAVGAGAGLKSFTVGGNNLKGGVTITPPAGFEIRTGNNPFACCTIELQPTGGTVPSTTIDVRFAPTATQAYSESIPVKSAGLPDQAVAVSGTGVNAIYPATLSTTAITDLTPTSATTGGTVAADGGSAVTARGVVWAKTANPTSAGTTKTADGAGTGAFASAITGLVPGTTYFVRAYATNGASTAYGEELSFTTVTVPLAAEPTAAATLTASQVASTSLQLDLKGGDGKKRLVVARRGTAVDAEPVDATTYTAEAEFGKGSVLGVGNFVVYNGTGDNVTVTGLRANTTYHFSVFTFNDNDTPYAENYLVTTPGTLAQATSAAPAALLLEENFDYAAGSLLTANNWTAHSGGGTNSIAVTAADGLSYSGYSASSGKAAATVGNGEDVNRQFVEPVYAGTPVYTSFLVNVASVSTSAEYFFHLGPAVVGSTFKARLFTRPGIASGTVQFGISGNGGTINYTTASYPLNTTHLLVVKYAFDEVGSKTELFVNPAAGAEPAPATAGVAETGSSPANIGAVAIRQGTNVPKLTIDGIRVGNSYRVVRTGLVCLEPAPAFTAAPACAGSATAFTDASTVVESNATYAWDVESDGKVDYTTVGNISHTYAAAGTYTATLVITQGACSATYTQKVTVRELPTATLSGDATVCVGTSAKLTVHLTGVAPWNIGSSTNGAAAPTALTVTATDVDADGNYTLVVAPKETTTYALTSVTDGNCTGTALTGSAVVTVTTPPALTVPSIPTANTENDKCGASVAFAATATGAPAPALVYSIMKEGVNTTITSPYFFPVGTTIVKVTATNSCGTDSKTFAVTVKDKQAPTVLIRNLTVTLSRGTATITAAQVDNGSTDACGIASMMLSKSTFSCDNIGINKVTLTVTDIHGNVASQTADVDVRGTVPTPVVAFTPSSTVYTGGVPTNLYLGYGPQSLTLTASGGSSYQWSPSTGLSNASIANPVFTATTAGTFAYTLTVTNEFGCTATKSISITVVEVRGGKKNEQILLCHKGSKVYVNPNEVEDHLLGHKEQLGSCAGTTLTASAAATSVTTEYAATANVFEAYPNPFTERATLSFRTAETGKAQLLVYNSIGKLVATIYDGVAEGGRTYEFTVEGAALAEGVYTCRLTSKGKVETKRLVLVK</sequence>
<accession>A0A1W1USY7</accession>
<keyword evidence="2" id="KW-0732">Signal</keyword>
<evidence type="ECO:0000313" key="5">
    <source>
        <dbReference type="EMBL" id="SMB84222.1"/>
    </source>
</evidence>
<evidence type="ECO:0000256" key="2">
    <source>
        <dbReference type="SAM" id="SignalP"/>
    </source>
</evidence>
<dbReference type="InterPro" id="IPR000601">
    <property type="entry name" value="PKD_dom"/>
</dbReference>
<dbReference type="PANTHER" id="PTHR13817">
    <property type="entry name" value="TITIN"/>
    <property type="match status" value="1"/>
</dbReference>
<dbReference type="EMBL" id="FWWW01000039">
    <property type="protein sequence ID" value="SMB84222.1"/>
    <property type="molecule type" value="Genomic_DNA"/>
</dbReference>
<feature type="domain" description="Fibronectin type-III" evidence="4">
    <location>
        <begin position="563"/>
        <end position="665"/>
    </location>
</feature>
<dbReference type="Pfam" id="PF18962">
    <property type="entry name" value="Por_Secre_tail"/>
    <property type="match status" value="1"/>
</dbReference>
<dbReference type="NCBIfam" id="TIGR04183">
    <property type="entry name" value="Por_Secre_tail"/>
    <property type="match status" value="1"/>
</dbReference>
<keyword evidence="1" id="KW-0677">Repeat</keyword>
<dbReference type="InterPro" id="IPR050964">
    <property type="entry name" value="Striated_Muscle_Regulatory"/>
</dbReference>
<gene>
    <name evidence="5" type="ORF">SAMN00120144_0823</name>
</gene>
<dbReference type="SUPFAM" id="SSF49299">
    <property type="entry name" value="PKD domain"/>
    <property type="match status" value="2"/>
</dbReference>
<protein>
    <submittedName>
        <fullName evidence="5">PKD domain containing protein</fullName>
    </submittedName>
</protein>
<dbReference type="SUPFAM" id="SSF49265">
    <property type="entry name" value="Fibronectin type III"/>
    <property type="match status" value="2"/>
</dbReference>
<evidence type="ECO:0000313" key="6">
    <source>
        <dbReference type="Proteomes" id="UP000192266"/>
    </source>
</evidence>
<dbReference type="InterPro" id="IPR026444">
    <property type="entry name" value="Secre_tail"/>
</dbReference>
<dbReference type="PANTHER" id="PTHR13817:SF73">
    <property type="entry name" value="FIBRONECTIN TYPE-III DOMAIN-CONTAINING PROTEIN"/>
    <property type="match status" value="1"/>
</dbReference>
<evidence type="ECO:0000259" key="3">
    <source>
        <dbReference type="PROSITE" id="PS50093"/>
    </source>
</evidence>
<dbReference type="PROSITE" id="PS50093">
    <property type="entry name" value="PKD"/>
    <property type="match status" value="2"/>
</dbReference>
<keyword evidence="6" id="KW-1185">Reference proteome</keyword>
<feature type="domain" description="PKD" evidence="3">
    <location>
        <begin position="1032"/>
        <end position="1101"/>
    </location>
</feature>
<dbReference type="InterPro" id="IPR035986">
    <property type="entry name" value="PKD_dom_sf"/>
</dbReference>
<evidence type="ECO:0000256" key="1">
    <source>
        <dbReference type="ARBA" id="ARBA00022737"/>
    </source>
</evidence>
<feature type="chain" id="PRO_5012754600" evidence="2">
    <location>
        <begin position="32"/>
        <end position="1594"/>
    </location>
</feature>
<feature type="domain" description="PKD" evidence="3">
    <location>
        <begin position="1396"/>
        <end position="1445"/>
    </location>
</feature>
<proteinExistence type="predicted"/>
<dbReference type="PROSITE" id="PS50853">
    <property type="entry name" value="FN3"/>
    <property type="match status" value="1"/>
</dbReference>
<dbReference type="SMART" id="SM00060">
    <property type="entry name" value="FN3"/>
    <property type="match status" value="2"/>
</dbReference>
<reference evidence="5 6" key="1">
    <citation type="submission" date="2017-04" db="EMBL/GenBank/DDBJ databases">
        <authorList>
            <person name="Afonso C.L."/>
            <person name="Miller P.J."/>
            <person name="Scott M.A."/>
            <person name="Spackman E."/>
            <person name="Goraichik I."/>
            <person name="Dimitrov K.M."/>
            <person name="Suarez D.L."/>
            <person name="Swayne D.E."/>
        </authorList>
    </citation>
    <scope>NUCLEOTIDE SEQUENCE [LARGE SCALE GENOMIC DNA]</scope>
    <source>
        <strain evidence="5 6">DSM 11622</strain>
    </source>
</reference>
<dbReference type="Gene3D" id="2.60.40.10">
    <property type="entry name" value="Immunoglobulins"/>
    <property type="match status" value="4"/>
</dbReference>
<dbReference type="CDD" id="cd00146">
    <property type="entry name" value="PKD"/>
    <property type="match status" value="1"/>
</dbReference>
<feature type="signal peptide" evidence="2">
    <location>
        <begin position="1"/>
        <end position="31"/>
    </location>
</feature>
<evidence type="ECO:0000259" key="4">
    <source>
        <dbReference type="PROSITE" id="PS50853"/>
    </source>
</evidence>
<dbReference type="SMART" id="SM00089">
    <property type="entry name" value="PKD"/>
    <property type="match status" value="2"/>
</dbReference>